<comment type="caution">
    <text evidence="1">The sequence shown here is derived from an EMBL/GenBank/DDBJ whole genome shotgun (WGS) entry which is preliminary data.</text>
</comment>
<keyword evidence="2" id="KW-1185">Reference proteome</keyword>
<sequence length="72" mass="8254">MQKSNRIEKCPIQGELYRCPWEDNIVRNYGIVQEAAIQELVRLEPSQEEAVPLIQISVMAPIDCTEPNVEDI</sequence>
<proteinExistence type="predicted"/>
<reference evidence="1 2" key="1">
    <citation type="submission" date="2021-06" db="EMBL/GenBank/DDBJ databases">
        <title>Caerostris extrusa draft genome.</title>
        <authorList>
            <person name="Kono N."/>
            <person name="Arakawa K."/>
        </authorList>
    </citation>
    <scope>NUCLEOTIDE SEQUENCE [LARGE SCALE GENOMIC DNA]</scope>
</reference>
<accession>A0AAV4QHI3</accession>
<organism evidence="1 2">
    <name type="scientific">Caerostris extrusa</name>
    <name type="common">Bark spider</name>
    <name type="synonym">Caerostris bankana</name>
    <dbReference type="NCBI Taxonomy" id="172846"/>
    <lineage>
        <taxon>Eukaryota</taxon>
        <taxon>Metazoa</taxon>
        <taxon>Ecdysozoa</taxon>
        <taxon>Arthropoda</taxon>
        <taxon>Chelicerata</taxon>
        <taxon>Arachnida</taxon>
        <taxon>Araneae</taxon>
        <taxon>Araneomorphae</taxon>
        <taxon>Entelegynae</taxon>
        <taxon>Araneoidea</taxon>
        <taxon>Araneidae</taxon>
        <taxon>Caerostris</taxon>
    </lineage>
</organism>
<protein>
    <submittedName>
        <fullName evidence="1">Uncharacterized protein</fullName>
    </submittedName>
</protein>
<name>A0AAV4QHI3_CAEEX</name>
<dbReference type="EMBL" id="BPLR01006287">
    <property type="protein sequence ID" value="GIY08767.1"/>
    <property type="molecule type" value="Genomic_DNA"/>
</dbReference>
<evidence type="ECO:0000313" key="1">
    <source>
        <dbReference type="EMBL" id="GIY08767.1"/>
    </source>
</evidence>
<evidence type="ECO:0000313" key="2">
    <source>
        <dbReference type="Proteomes" id="UP001054945"/>
    </source>
</evidence>
<gene>
    <name evidence="1" type="ORF">CEXT_276731</name>
</gene>
<dbReference type="AlphaFoldDB" id="A0AAV4QHI3"/>
<dbReference type="Proteomes" id="UP001054945">
    <property type="component" value="Unassembled WGS sequence"/>
</dbReference>